<accession>A0AAW9H4H7</accession>
<organism evidence="1 2">
    <name type="scientific">Pectobacterium brasiliense</name>
    <dbReference type="NCBI Taxonomy" id="180957"/>
    <lineage>
        <taxon>Bacteria</taxon>
        <taxon>Pseudomonadati</taxon>
        <taxon>Pseudomonadota</taxon>
        <taxon>Gammaproteobacteria</taxon>
        <taxon>Enterobacterales</taxon>
        <taxon>Pectobacteriaceae</taxon>
        <taxon>Pectobacterium</taxon>
    </lineage>
</organism>
<dbReference type="EMBL" id="JAXHOZ010000059">
    <property type="protein sequence ID" value="MDY4379087.1"/>
    <property type="molecule type" value="Genomic_DNA"/>
</dbReference>
<gene>
    <name evidence="1" type="ORF">SOV92_14845</name>
</gene>
<dbReference type="AlphaFoldDB" id="A0AAW9H4H7"/>
<dbReference type="Proteomes" id="UP001269968">
    <property type="component" value="Unassembled WGS sequence"/>
</dbReference>
<protein>
    <submittedName>
        <fullName evidence="1">Uncharacterized protein</fullName>
    </submittedName>
</protein>
<sequence>MSRYRAVIVKTEELDGTVIEQKWAVYDSEKGIVLSDRYDLPADAEKESTALNKEQEARESTAFEALLEDLKGLTDEPEHTSHKP</sequence>
<proteinExistence type="predicted"/>
<reference evidence="1" key="1">
    <citation type="submission" date="2023-11" db="EMBL/GenBank/DDBJ databases">
        <title>Comparative genomics revealed phylogeny of phytopathogenic Pectobacterium aroidearum based on whole-genome sequencing and function of putative horizontal acquire islands in P. aroidearum PccS1.</title>
        <authorList>
            <person name="Fan J."/>
            <person name="Yang L."/>
        </authorList>
    </citation>
    <scope>NUCLEOTIDE SEQUENCE</scope>
    <source>
        <strain evidence="1">NJAU140</strain>
    </source>
</reference>
<comment type="caution">
    <text evidence="1">The sequence shown here is derived from an EMBL/GenBank/DDBJ whole genome shotgun (WGS) entry which is preliminary data.</text>
</comment>
<dbReference type="RefSeq" id="WP_320714644.1">
    <property type="nucleotide sequence ID" value="NZ_JAXHOZ010000059.1"/>
</dbReference>
<evidence type="ECO:0000313" key="1">
    <source>
        <dbReference type="EMBL" id="MDY4379087.1"/>
    </source>
</evidence>
<evidence type="ECO:0000313" key="2">
    <source>
        <dbReference type="Proteomes" id="UP001269968"/>
    </source>
</evidence>
<name>A0AAW9H4H7_9GAMM</name>